<gene>
    <name evidence="2" type="ORF">CYR75_14655</name>
</gene>
<reference evidence="3" key="1">
    <citation type="submission" date="2017-12" db="EMBL/GenBank/DDBJ databases">
        <title>Genomic analysis of Paracoccus sp. CBA4604.</title>
        <authorList>
            <person name="Roh S.W."/>
            <person name="Kim J.Y."/>
            <person name="Kim J.S."/>
        </authorList>
    </citation>
    <scope>NUCLEOTIDE SEQUENCE [LARGE SCALE GENOMIC DNA]</scope>
    <source>
        <strain evidence="3">CBA4604</strain>
    </source>
</reference>
<keyword evidence="3" id="KW-1185">Reference proteome</keyword>
<keyword evidence="1" id="KW-0812">Transmembrane</keyword>
<evidence type="ECO:0000313" key="2">
    <source>
        <dbReference type="EMBL" id="AUM75370.1"/>
    </source>
</evidence>
<feature type="transmembrane region" description="Helical" evidence="1">
    <location>
        <begin position="404"/>
        <end position="426"/>
    </location>
</feature>
<dbReference type="Gene3D" id="1.20.1250.20">
    <property type="entry name" value="MFS general substrate transporter like domains"/>
    <property type="match status" value="1"/>
</dbReference>
<feature type="transmembrane region" description="Helical" evidence="1">
    <location>
        <begin position="53"/>
        <end position="74"/>
    </location>
</feature>
<name>A0A2K9MIC2_9RHOB</name>
<feature type="transmembrane region" description="Helical" evidence="1">
    <location>
        <begin position="190"/>
        <end position="208"/>
    </location>
</feature>
<accession>A0A2K9MIC2</accession>
<dbReference type="OrthoDB" id="181905at2"/>
<dbReference type="InterPro" id="IPR036259">
    <property type="entry name" value="MFS_trans_sf"/>
</dbReference>
<keyword evidence="1" id="KW-0472">Membrane</keyword>
<feature type="transmembrane region" description="Helical" evidence="1">
    <location>
        <begin position="95"/>
        <end position="115"/>
    </location>
</feature>
<organism evidence="2 3">
    <name type="scientific">Paracoccus jeotgali</name>
    <dbReference type="NCBI Taxonomy" id="2065379"/>
    <lineage>
        <taxon>Bacteria</taxon>
        <taxon>Pseudomonadati</taxon>
        <taxon>Pseudomonadota</taxon>
        <taxon>Alphaproteobacteria</taxon>
        <taxon>Rhodobacterales</taxon>
        <taxon>Paracoccaceae</taxon>
        <taxon>Paracoccus</taxon>
    </lineage>
</organism>
<dbReference type="Proteomes" id="UP000234882">
    <property type="component" value="Chromosome"/>
</dbReference>
<dbReference type="KEGG" id="paru:CYR75_14655"/>
<feature type="transmembrane region" description="Helical" evidence="1">
    <location>
        <begin position="165"/>
        <end position="184"/>
    </location>
</feature>
<feature type="transmembrane region" description="Helical" evidence="1">
    <location>
        <begin position="121"/>
        <end position="144"/>
    </location>
</feature>
<feature type="transmembrane region" description="Helical" evidence="1">
    <location>
        <begin position="269"/>
        <end position="288"/>
    </location>
</feature>
<dbReference type="EMBL" id="CP025583">
    <property type="protein sequence ID" value="AUM75370.1"/>
    <property type="molecule type" value="Genomic_DNA"/>
</dbReference>
<evidence type="ECO:0000256" key="1">
    <source>
        <dbReference type="SAM" id="Phobius"/>
    </source>
</evidence>
<dbReference type="RefSeq" id="WP_101500712.1">
    <property type="nucleotide sequence ID" value="NZ_CP025583.1"/>
</dbReference>
<feature type="transmembrane region" description="Helical" evidence="1">
    <location>
        <begin position="361"/>
        <end position="384"/>
    </location>
</feature>
<dbReference type="SUPFAM" id="SSF103473">
    <property type="entry name" value="MFS general substrate transporter"/>
    <property type="match status" value="1"/>
</dbReference>
<sequence>MAEALAPGAPVAAGGGRARGAALSRGDLAAHGALALPLAFGGLPLYIHAPDFYAAQLGVPLAALGVTLFWLRLLDAALDPLAGWAGDRWPAARGVLLTGGAVLLAAGVAALFAPAGPAPLVWFALAMAVATVGHSLISVTLMTLGGLWRRDPADKARISAVREGFGLAGLIAAVVLPAFLAPLIGRQAGLLVTALLLAVALAVTLPLFRRWRQGARLELRPAAEAAPDWPALAPFYAIAALVLLSAALPATLILMLIRDLLGAEGLTGALLLCYFLAALPGAALAGRLAGRFGAVPVWGASLALSVAGFAFALTLGHGDVAAFALICVATGFCFGADLVLPPAILSARIEATATERAAGRAYAALGFLTKAALALAGAIALPLLQGAGFQPGADNDGAALRLLLLLYAGAPLLLRAAAIAVLAWFWRRGAI</sequence>
<dbReference type="AlphaFoldDB" id="A0A2K9MIC2"/>
<evidence type="ECO:0000313" key="3">
    <source>
        <dbReference type="Proteomes" id="UP000234882"/>
    </source>
</evidence>
<feature type="transmembrane region" description="Helical" evidence="1">
    <location>
        <begin position="229"/>
        <end position="257"/>
    </location>
</feature>
<feature type="transmembrane region" description="Helical" evidence="1">
    <location>
        <begin position="320"/>
        <end position="340"/>
    </location>
</feature>
<keyword evidence="1" id="KW-1133">Transmembrane helix</keyword>
<proteinExistence type="predicted"/>
<feature type="transmembrane region" description="Helical" evidence="1">
    <location>
        <begin position="28"/>
        <end position="47"/>
    </location>
</feature>
<dbReference type="Pfam" id="PF13347">
    <property type="entry name" value="MFS_2"/>
    <property type="match status" value="1"/>
</dbReference>
<protein>
    <submittedName>
        <fullName evidence="2">MFS transporter</fullName>
    </submittedName>
</protein>
<feature type="transmembrane region" description="Helical" evidence="1">
    <location>
        <begin position="295"/>
        <end position="314"/>
    </location>
</feature>